<proteinExistence type="predicted"/>
<evidence type="ECO:0000313" key="2">
    <source>
        <dbReference type="Proteomes" id="UP000318297"/>
    </source>
</evidence>
<keyword evidence="2" id="KW-1185">Reference proteome</keyword>
<accession>A0A561EC87</accession>
<dbReference type="InterPro" id="IPR019587">
    <property type="entry name" value="Polyketide_cyclase/dehydratase"/>
</dbReference>
<dbReference type="EMBL" id="VIVQ01000001">
    <property type="protein sequence ID" value="TWE13224.1"/>
    <property type="molecule type" value="Genomic_DNA"/>
</dbReference>
<dbReference type="CDD" id="cd07812">
    <property type="entry name" value="SRPBCC"/>
    <property type="match status" value="1"/>
</dbReference>
<dbReference type="Gene3D" id="3.30.530.20">
    <property type="match status" value="1"/>
</dbReference>
<protein>
    <submittedName>
        <fullName evidence="1">Uncharacterized protein YndB with AHSA1/START domain</fullName>
    </submittedName>
</protein>
<reference evidence="1 2" key="1">
    <citation type="submission" date="2019-06" db="EMBL/GenBank/DDBJ databases">
        <title>Sequencing the genomes of 1000 actinobacteria strains.</title>
        <authorList>
            <person name="Klenk H.-P."/>
        </authorList>
    </citation>
    <scope>NUCLEOTIDE SEQUENCE [LARGE SCALE GENOMIC DNA]</scope>
    <source>
        <strain evidence="1 2">DSM 19560</strain>
    </source>
</reference>
<dbReference type="InterPro" id="IPR023393">
    <property type="entry name" value="START-like_dom_sf"/>
</dbReference>
<dbReference type="SUPFAM" id="SSF55961">
    <property type="entry name" value="Bet v1-like"/>
    <property type="match status" value="1"/>
</dbReference>
<gene>
    <name evidence="1" type="ORF">BKA23_2053</name>
</gene>
<comment type="caution">
    <text evidence="1">The sequence shown here is derived from an EMBL/GenBank/DDBJ whole genome shotgun (WGS) entry which is preliminary data.</text>
</comment>
<dbReference type="RefSeq" id="WP_145227645.1">
    <property type="nucleotide sequence ID" value="NZ_VIVQ01000001.1"/>
</dbReference>
<evidence type="ECO:0000313" key="1">
    <source>
        <dbReference type="EMBL" id="TWE13224.1"/>
    </source>
</evidence>
<name>A0A561EC87_9MICO</name>
<dbReference type="OrthoDB" id="6624781at2"/>
<sequence length="152" mass="17078">MPADLEVSIDINATPAQVWAVVSDLTAMPRWSPQTKKVFLRGGPLRVGSKMLNVNKLGWRVWPTQSVVTAYEPDHLVAFKVLENHAVWSFELTPLDDGVRTKVTQRRDVSTGTTVVSRQLIDKAMGGEERFEKGLTTGMRQTLQRIRDEVMS</sequence>
<organism evidence="1 2">
    <name type="scientific">Rudaeicoccus suwonensis</name>
    <dbReference type="NCBI Taxonomy" id="657409"/>
    <lineage>
        <taxon>Bacteria</taxon>
        <taxon>Bacillati</taxon>
        <taxon>Actinomycetota</taxon>
        <taxon>Actinomycetes</taxon>
        <taxon>Micrococcales</taxon>
        <taxon>Dermacoccaceae</taxon>
        <taxon>Rudaeicoccus</taxon>
    </lineage>
</organism>
<dbReference type="AlphaFoldDB" id="A0A561EC87"/>
<dbReference type="Pfam" id="PF10604">
    <property type="entry name" value="Polyketide_cyc2"/>
    <property type="match status" value="1"/>
</dbReference>
<dbReference type="Proteomes" id="UP000318297">
    <property type="component" value="Unassembled WGS sequence"/>
</dbReference>